<reference evidence="3" key="1">
    <citation type="submission" date="2017-06" db="EMBL/GenBank/DDBJ databases">
        <authorList>
            <person name="Varghese N."/>
            <person name="Submissions S."/>
        </authorList>
    </citation>
    <scope>NUCLEOTIDE SEQUENCE [LARGE SCALE GENOMIC DNA]</scope>
    <source>
        <strain evidence="3">DSM 44485</strain>
    </source>
</reference>
<dbReference type="EMBL" id="FZNP01000004">
    <property type="protein sequence ID" value="SNR57745.1"/>
    <property type="molecule type" value="Genomic_DNA"/>
</dbReference>
<dbReference type="OrthoDB" id="273614at2"/>
<dbReference type="InterPro" id="IPR016181">
    <property type="entry name" value="Acyl_CoA_acyltransferase"/>
</dbReference>
<dbReference type="AlphaFoldDB" id="A0A238XFG6"/>
<organism evidence="2 3">
    <name type="scientific">Actinomadura mexicana</name>
    <dbReference type="NCBI Taxonomy" id="134959"/>
    <lineage>
        <taxon>Bacteria</taxon>
        <taxon>Bacillati</taxon>
        <taxon>Actinomycetota</taxon>
        <taxon>Actinomycetes</taxon>
        <taxon>Streptosporangiales</taxon>
        <taxon>Thermomonosporaceae</taxon>
        <taxon>Actinomadura</taxon>
    </lineage>
</organism>
<dbReference type="InterPro" id="IPR000182">
    <property type="entry name" value="GNAT_dom"/>
</dbReference>
<dbReference type="SUPFAM" id="SSF55729">
    <property type="entry name" value="Acyl-CoA N-acyltransferases (Nat)"/>
    <property type="match status" value="1"/>
</dbReference>
<keyword evidence="3" id="KW-1185">Reference proteome</keyword>
<evidence type="ECO:0000313" key="3">
    <source>
        <dbReference type="Proteomes" id="UP000198420"/>
    </source>
</evidence>
<dbReference type="RefSeq" id="WP_089311937.1">
    <property type="nucleotide sequence ID" value="NZ_FZNP01000004.1"/>
</dbReference>
<sequence length="155" mass="17098">MADVIYRVAGATERLAVAELWRRVENDAEFMLAEPGERAVPMEDRSFELVAGGTPLLGALRVAVGRFQRVAHCGHLVLGVLPSHRGRGIGTGLVHRLIKHEAPERGLTRLQLNVAVENPAHRLYQRLGFTIEGVRKHAVIVDGIPRDEYAMALLL</sequence>
<keyword evidence="2" id="KW-0808">Transferase</keyword>
<dbReference type="Pfam" id="PF00583">
    <property type="entry name" value="Acetyltransf_1"/>
    <property type="match status" value="1"/>
</dbReference>
<dbReference type="PANTHER" id="PTHR43072:SF60">
    <property type="entry name" value="L-2,4-DIAMINOBUTYRIC ACID ACETYLTRANSFERASE"/>
    <property type="match status" value="1"/>
</dbReference>
<protein>
    <submittedName>
        <fullName evidence="2">Acetyltransferase (GNAT) family protein</fullName>
    </submittedName>
</protein>
<accession>A0A238XFG6</accession>
<proteinExistence type="predicted"/>
<gene>
    <name evidence="2" type="ORF">SAMN06265355_104308</name>
</gene>
<evidence type="ECO:0000259" key="1">
    <source>
        <dbReference type="PROSITE" id="PS51186"/>
    </source>
</evidence>
<dbReference type="Proteomes" id="UP000198420">
    <property type="component" value="Unassembled WGS sequence"/>
</dbReference>
<name>A0A238XFG6_9ACTN</name>
<feature type="domain" description="N-acetyltransferase" evidence="1">
    <location>
        <begin position="4"/>
        <end position="155"/>
    </location>
</feature>
<dbReference type="Gene3D" id="3.40.630.30">
    <property type="match status" value="1"/>
</dbReference>
<dbReference type="PANTHER" id="PTHR43072">
    <property type="entry name" value="N-ACETYLTRANSFERASE"/>
    <property type="match status" value="1"/>
</dbReference>
<evidence type="ECO:0000313" key="2">
    <source>
        <dbReference type="EMBL" id="SNR57745.1"/>
    </source>
</evidence>
<dbReference type="CDD" id="cd04301">
    <property type="entry name" value="NAT_SF"/>
    <property type="match status" value="1"/>
</dbReference>
<dbReference type="PROSITE" id="PS51186">
    <property type="entry name" value="GNAT"/>
    <property type="match status" value="1"/>
</dbReference>
<dbReference type="GO" id="GO:0016747">
    <property type="term" value="F:acyltransferase activity, transferring groups other than amino-acyl groups"/>
    <property type="evidence" value="ECO:0007669"/>
    <property type="project" value="InterPro"/>
</dbReference>